<evidence type="ECO:0000313" key="4">
    <source>
        <dbReference type="Proteomes" id="UP000004324"/>
    </source>
</evidence>
<keyword evidence="2" id="KW-0812">Transmembrane</keyword>
<evidence type="ECO:0000256" key="2">
    <source>
        <dbReference type="SAM" id="Phobius"/>
    </source>
</evidence>
<dbReference type="RefSeq" id="WP_007931789.1">
    <property type="nucleotide sequence ID" value="NZ_AKVJ01000011.1"/>
</dbReference>
<evidence type="ECO:0000313" key="3">
    <source>
        <dbReference type="EMBL" id="EIW19802.1"/>
    </source>
</evidence>
<sequence>MENLILYSIGAVALGYFALTVWKKVTGKGGSCCSSESCNDCECTDKNNDEK</sequence>
<organism evidence="3 4">
    <name type="scientific">Pelosinus fermentans B4</name>
    <dbReference type="NCBI Taxonomy" id="1149862"/>
    <lineage>
        <taxon>Bacteria</taxon>
        <taxon>Bacillati</taxon>
        <taxon>Bacillota</taxon>
        <taxon>Negativicutes</taxon>
        <taxon>Selenomonadales</taxon>
        <taxon>Sporomusaceae</taxon>
        <taxon>Pelosinus</taxon>
    </lineage>
</organism>
<protein>
    <recommendedName>
        <fullName evidence="5">FeoB-associated Cys-rich membrane protein</fullName>
    </recommendedName>
</protein>
<keyword evidence="2" id="KW-1133">Transmembrane helix</keyword>
<dbReference type="Proteomes" id="UP000004324">
    <property type="component" value="Unassembled WGS sequence"/>
</dbReference>
<evidence type="ECO:0000256" key="1">
    <source>
        <dbReference type="SAM" id="MobiDB-lite"/>
    </source>
</evidence>
<reference evidence="3 4" key="1">
    <citation type="journal article" date="2012" name="J. Bacteriol.">
        <title>Draft Genome Sequences for Two Metal-Reducing Pelosinus fermentans Strains Isolated from a Cr(VI)-Contaminated Site and for Type Strain R7.</title>
        <authorList>
            <person name="Brown S.D."/>
            <person name="Podar M."/>
            <person name="Klingeman D.M."/>
            <person name="Johnson C.M."/>
            <person name="Yang Z.K."/>
            <person name="Utturkar S.M."/>
            <person name="Land M.L."/>
            <person name="Mosher J.J."/>
            <person name="Hurt R.A.Jr."/>
            <person name="Phelps T.J."/>
            <person name="Palumbo A.V."/>
            <person name="Arkin A.P."/>
            <person name="Hazen T.C."/>
            <person name="Elias D.A."/>
        </authorList>
    </citation>
    <scope>NUCLEOTIDE SEQUENCE [LARGE SCALE GENOMIC DNA]</scope>
    <source>
        <strain evidence="3 4">B4</strain>
    </source>
</reference>
<dbReference type="EMBL" id="AKVJ01000011">
    <property type="protein sequence ID" value="EIW19802.1"/>
    <property type="molecule type" value="Genomic_DNA"/>
</dbReference>
<name>I9B3X1_9FIRM</name>
<accession>I9B3X1</accession>
<comment type="caution">
    <text evidence="3">The sequence shown here is derived from an EMBL/GenBank/DDBJ whole genome shotgun (WGS) entry which is preliminary data.</text>
</comment>
<evidence type="ECO:0008006" key="5">
    <source>
        <dbReference type="Google" id="ProtNLM"/>
    </source>
</evidence>
<dbReference type="AlphaFoldDB" id="I9B3X1"/>
<keyword evidence="4" id="KW-1185">Reference proteome</keyword>
<proteinExistence type="predicted"/>
<gene>
    <name evidence="3" type="ORF">FB4_0053</name>
</gene>
<feature type="region of interest" description="Disordered" evidence="1">
    <location>
        <begin position="28"/>
        <end position="51"/>
    </location>
</feature>
<keyword evidence="2" id="KW-0472">Membrane</keyword>
<feature type="transmembrane region" description="Helical" evidence="2">
    <location>
        <begin position="6"/>
        <end position="22"/>
    </location>
</feature>
<dbReference type="PATRIC" id="fig|1149862.3.peg.953"/>